<dbReference type="EMBL" id="BJFL01000004">
    <property type="protein sequence ID" value="GDY29739.1"/>
    <property type="molecule type" value="Genomic_DNA"/>
</dbReference>
<evidence type="ECO:0000313" key="2">
    <source>
        <dbReference type="EMBL" id="GDY29739.1"/>
    </source>
</evidence>
<keyword evidence="1" id="KW-0732">Signal</keyword>
<protein>
    <recommendedName>
        <fullName evidence="4">Right handed beta helix domain-containing protein</fullName>
    </recommendedName>
</protein>
<name>A0A4D4J560_9PSEU</name>
<dbReference type="Gene3D" id="2.160.20.20">
    <property type="match status" value="1"/>
</dbReference>
<accession>A0A4D4J560</accession>
<comment type="caution">
    <text evidence="2">The sequence shown here is derived from an EMBL/GenBank/DDBJ whole genome shotgun (WGS) entry which is preliminary data.</text>
</comment>
<evidence type="ECO:0008006" key="4">
    <source>
        <dbReference type="Google" id="ProtNLM"/>
    </source>
</evidence>
<keyword evidence="3" id="KW-1185">Reference proteome</keyword>
<organism evidence="2 3">
    <name type="scientific">Gandjariella thermophila</name>
    <dbReference type="NCBI Taxonomy" id="1931992"/>
    <lineage>
        <taxon>Bacteria</taxon>
        <taxon>Bacillati</taxon>
        <taxon>Actinomycetota</taxon>
        <taxon>Actinomycetes</taxon>
        <taxon>Pseudonocardiales</taxon>
        <taxon>Pseudonocardiaceae</taxon>
        <taxon>Gandjariella</taxon>
    </lineage>
</organism>
<reference evidence="3" key="1">
    <citation type="submission" date="2019-04" db="EMBL/GenBank/DDBJ databases">
        <title>Draft genome sequence of Pseudonocardiaceae bacterium SL3-2-4.</title>
        <authorList>
            <person name="Ningsih F."/>
            <person name="Yokota A."/>
            <person name="Sakai Y."/>
            <person name="Nanatani K."/>
            <person name="Yabe S."/>
            <person name="Oetari A."/>
            <person name="Sjamsuridzal W."/>
        </authorList>
    </citation>
    <scope>NUCLEOTIDE SEQUENCE [LARGE SCALE GENOMIC DNA]</scope>
    <source>
        <strain evidence="3">SL3-2-4</strain>
    </source>
</reference>
<dbReference type="SUPFAM" id="SSF51126">
    <property type="entry name" value="Pectin lyase-like"/>
    <property type="match status" value="1"/>
</dbReference>
<dbReference type="InterPro" id="IPR011050">
    <property type="entry name" value="Pectin_lyase_fold/virulence"/>
</dbReference>
<dbReference type="Proteomes" id="UP000298860">
    <property type="component" value="Unassembled WGS sequence"/>
</dbReference>
<sequence length="355" mass="35109">MRRRPWLSGAVTTAAVLAVLVTVPAADRVTVTEVPCDPTGAALRVAVNAARSGDTLVLAAGCVYSIAAPDHNRDTALPVIAKTLTILGNGATVQRDPAARAHFRIFKVVAPGDLRLDSLTVRYGHAPNAGGAVLLGGGRLTLSHSAIVDNTADLVGGGINEANGILTATDSVLSHNTAAAGSGGMLMDGGSATFTRSRIDGNSAGGVGGGIGGVGVAPKLTLTHSWVTGNIAEFGAGLMNDGTATLDHTTVSGNTATGVNARGGGIENDGTLALDNSTVTGNRVIGANPRGGGLFNVGDATLTDSPVTGNHAEGSGEQGGGIFGHVPPGTVRIIGHTVADNSPDQCGTPSTVPGC</sequence>
<feature type="signal peptide" evidence="1">
    <location>
        <begin position="1"/>
        <end position="25"/>
    </location>
</feature>
<dbReference type="InterPro" id="IPR012332">
    <property type="entry name" value="Autotransporter_pectin_lyase_C"/>
</dbReference>
<dbReference type="AlphaFoldDB" id="A0A4D4J560"/>
<evidence type="ECO:0000313" key="3">
    <source>
        <dbReference type="Proteomes" id="UP000298860"/>
    </source>
</evidence>
<dbReference type="OrthoDB" id="3523774at2"/>
<feature type="chain" id="PRO_5020606663" description="Right handed beta helix domain-containing protein" evidence="1">
    <location>
        <begin position="26"/>
        <end position="355"/>
    </location>
</feature>
<evidence type="ECO:0000256" key="1">
    <source>
        <dbReference type="SAM" id="SignalP"/>
    </source>
</evidence>
<gene>
    <name evidence="2" type="ORF">GTS_13720</name>
</gene>
<dbReference type="RefSeq" id="WP_137812901.1">
    <property type="nucleotide sequence ID" value="NZ_BJFL01000004.1"/>
</dbReference>
<proteinExistence type="predicted"/>